<dbReference type="AlphaFoldDB" id="A0AAV7NDC3"/>
<comment type="caution">
    <text evidence="1">The sequence shown here is derived from an EMBL/GenBank/DDBJ whole genome shotgun (WGS) entry which is preliminary data.</text>
</comment>
<name>A0AAV7NDC3_PLEWA</name>
<dbReference type="Proteomes" id="UP001066276">
    <property type="component" value="Chromosome 8"/>
</dbReference>
<keyword evidence="2" id="KW-1185">Reference proteome</keyword>
<evidence type="ECO:0000313" key="2">
    <source>
        <dbReference type="Proteomes" id="UP001066276"/>
    </source>
</evidence>
<reference evidence="1" key="1">
    <citation type="journal article" date="2022" name="bioRxiv">
        <title>Sequencing and chromosome-scale assembly of the giantPleurodeles waltlgenome.</title>
        <authorList>
            <person name="Brown T."/>
            <person name="Elewa A."/>
            <person name="Iarovenko S."/>
            <person name="Subramanian E."/>
            <person name="Araus A.J."/>
            <person name="Petzold A."/>
            <person name="Susuki M."/>
            <person name="Suzuki K.-i.T."/>
            <person name="Hayashi T."/>
            <person name="Toyoda A."/>
            <person name="Oliveira C."/>
            <person name="Osipova E."/>
            <person name="Leigh N.D."/>
            <person name="Simon A."/>
            <person name="Yun M.H."/>
        </authorList>
    </citation>
    <scope>NUCLEOTIDE SEQUENCE</scope>
    <source>
        <strain evidence="1">20211129_DDA</strain>
        <tissue evidence="1">Liver</tissue>
    </source>
</reference>
<organism evidence="1 2">
    <name type="scientific">Pleurodeles waltl</name>
    <name type="common">Iberian ribbed newt</name>
    <dbReference type="NCBI Taxonomy" id="8319"/>
    <lineage>
        <taxon>Eukaryota</taxon>
        <taxon>Metazoa</taxon>
        <taxon>Chordata</taxon>
        <taxon>Craniata</taxon>
        <taxon>Vertebrata</taxon>
        <taxon>Euteleostomi</taxon>
        <taxon>Amphibia</taxon>
        <taxon>Batrachia</taxon>
        <taxon>Caudata</taxon>
        <taxon>Salamandroidea</taxon>
        <taxon>Salamandridae</taxon>
        <taxon>Pleurodelinae</taxon>
        <taxon>Pleurodeles</taxon>
    </lineage>
</organism>
<accession>A0AAV7NDC3</accession>
<gene>
    <name evidence="1" type="ORF">NDU88_001730</name>
</gene>
<sequence>MIRGFPALAGRSHRGCIDLVGVALNFLRHGRHCIDSSLEVRLRHSGSAVCRSARAVRCISCRYTAAASIFSLRSWAASFRFAVQ</sequence>
<dbReference type="EMBL" id="JANPWB010000012">
    <property type="protein sequence ID" value="KAJ1113486.1"/>
    <property type="molecule type" value="Genomic_DNA"/>
</dbReference>
<evidence type="ECO:0000313" key="1">
    <source>
        <dbReference type="EMBL" id="KAJ1113486.1"/>
    </source>
</evidence>
<proteinExistence type="predicted"/>
<protein>
    <submittedName>
        <fullName evidence="1">Uncharacterized protein</fullName>
    </submittedName>
</protein>